<dbReference type="EMBL" id="PKPP01008053">
    <property type="protein sequence ID" value="PWA51708.1"/>
    <property type="molecule type" value="Genomic_DNA"/>
</dbReference>
<keyword evidence="2" id="KW-1185">Reference proteome</keyword>
<accession>A0A2U1LRT1</accession>
<gene>
    <name evidence="1" type="ORF">CTI12_AA462080</name>
</gene>
<protein>
    <submittedName>
        <fullName evidence="1">Uncharacterized protein</fullName>
    </submittedName>
</protein>
<sequence>MYPSNGQPPPSSPLQAAYGQPPMAQYATGVPPQPMVSYGKWSTGLCGCCDDVCNCHNGSKSYKGTLALLG</sequence>
<proteinExistence type="predicted"/>
<evidence type="ECO:0000313" key="2">
    <source>
        <dbReference type="Proteomes" id="UP000245207"/>
    </source>
</evidence>
<reference evidence="1 2" key="1">
    <citation type="journal article" date="2018" name="Mol. Plant">
        <title>The genome of Artemisia annua provides insight into the evolution of Asteraceae family and artemisinin biosynthesis.</title>
        <authorList>
            <person name="Shen Q."/>
            <person name="Zhang L."/>
            <person name="Liao Z."/>
            <person name="Wang S."/>
            <person name="Yan T."/>
            <person name="Shi P."/>
            <person name="Liu M."/>
            <person name="Fu X."/>
            <person name="Pan Q."/>
            <person name="Wang Y."/>
            <person name="Lv Z."/>
            <person name="Lu X."/>
            <person name="Zhang F."/>
            <person name="Jiang W."/>
            <person name="Ma Y."/>
            <person name="Chen M."/>
            <person name="Hao X."/>
            <person name="Li L."/>
            <person name="Tang Y."/>
            <person name="Lv G."/>
            <person name="Zhou Y."/>
            <person name="Sun X."/>
            <person name="Brodelius P.E."/>
            <person name="Rose J.K.C."/>
            <person name="Tang K."/>
        </authorList>
    </citation>
    <scope>NUCLEOTIDE SEQUENCE [LARGE SCALE GENOMIC DNA]</scope>
    <source>
        <strain evidence="2">cv. Huhao1</strain>
        <tissue evidence="1">Leaf</tissue>
    </source>
</reference>
<dbReference type="Proteomes" id="UP000245207">
    <property type="component" value="Unassembled WGS sequence"/>
</dbReference>
<dbReference type="AlphaFoldDB" id="A0A2U1LRT1"/>
<dbReference type="OrthoDB" id="1045822at2759"/>
<evidence type="ECO:0000313" key="1">
    <source>
        <dbReference type="EMBL" id="PWA51708.1"/>
    </source>
</evidence>
<organism evidence="1 2">
    <name type="scientific">Artemisia annua</name>
    <name type="common">Sweet wormwood</name>
    <dbReference type="NCBI Taxonomy" id="35608"/>
    <lineage>
        <taxon>Eukaryota</taxon>
        <taxon>Viridiplantae</taxon>
        <taxon>Streptophyta</taxon>
        <taxon>Embryophyta</taxon>
        <taxon>Tracheophyta</taxon>
        <taxon>Spermatophyta</taxon>
        <taxon>Magnoliopsida</taxon>
        <taxon>eudicotyledons</taxon>
        <taxon>Gunneridae</taxon>
        <taxon>Pentapetalae</taxon>
        <taxon>asterids</taxon>
        <taxon>campanulids</taxon>
        <taxon>Asterales</taxon>
        <taxon>Asteraceae</taxon>
        <taxon>Asteroideae</taxon>
        <taxon>Anthemideae</taxon>
        <taxon>Artemisiinae</taxon>
        <taxon>Artemisia</taxon>
    </lineage>
</organism>
<comment type="caution">
    <text evidence="1">The sequence shown here is derived from an EMBL/GenBank/DDBJ whole genome shotgun (WGS) entry which is preliminary data.</text>
</comment>
<name>A0A2U1LRT1_ARTAN</name>